<dbReference type="Proteomes" id="UP000590542">
    <property type="component" value="Unassembled WGS sequence"/>
</dbReference>
<accession>A0A7X9E7A4</accession>
<protein>
    <submittedName>
        <fullName evidence="1">Uncharacterized protein</fullName>
    </submittedName>
</protein>
<evidence type="ECO:0000313" key="1">
    <source>
        <dbReference type="EMBL" id="NMB91618.1"/>
    </source>
</evidence>
<dbReference type="AlphaFoldDB" id="A0A7X9E7A4"/>
<comment type="caution">
    <text evidence="1">The sequence shown here is derived from an EMBL/GenBank/DDBJ whole genome shotgun (WGS) entry which is preliminary data.</text>
</comment>
<name>A0A7X9E7A4_UNCKA</name>
<evidence type="ECO:0000313" key="2">
    <source>
        <dbReference type="Proteomes" id="UP000590542"/>
    </source>
</evidence>
<gene>
    <name evidence="1" type="ORF">GYA37_02080</name>
</gene>
<dbReference type="EMBL" id="JAAZNV010000007">
    <property type="protein sequence ID" value="NMB91618.1"/>
    <property type="molecule type" value="Genomic_DNA"/>
</dbReference>
<reference evidence="1 2" key="1">
    <citation type="journal article" date="2020" name="Biotechnol. Biofuels">
        <title>New insights from the biogas microbiome by comprehensive genome-resolved metagenomics of nearly 1600 species originating from multiple anaerobic digesters.</title>
        <authorList>
            <person name="Campanaro S."/>
            <person name="Treu L."/>
            <person name="Rodriguez-R L.M."/>
            <person name="Kovalovszki A."/>
            <person name="Ziels R.M."/>
            <person name="Maus I."/>
            <person name="Zhu X."/>
            <person name="Kougias P.G."/>
            <person name="Basile A."/>
            <person name="Luo G."/>
            <person name="Schluter A."/>
            <person name="Konstantinidis K.T."/>
            <person name="Angelidaki I."/>
        </authorList>
    </citation>
    <scope>NUCLEOTIDE SEQUENCE [LARGE SCALE GENOMIC DNA]</scope>
    <source>
        <strain evidence="1">AS27yjCOA_202</strain>
    </source>
</reference>
<organism evidence="1 2">
    <name type="scientific">candidate division WWE3 bacterium</name>
    <dbReference type="NCBI Taxonomy" id="2053526"/>
    <lineage>
        <taxon>Bacteria</taxon>
        <taxon>Katanobacteria</taxon>
    </lineage>
</organism>
<sequence length="96" mass="10631">MAKSASITFIAESESKVLNLLKKHFTNSCRVEKIVKGGEIKNGGKKGVFTFFSPPEEAEDLISFLDNEDSHGKTINITNYDDSASKSSIWYEVVVL</sequence>
<proteinExistence type="predicted"/>